<dbReference type="RefSeq" id="WP_118367417.1">
    <property type="nucleotide sequence ID" value="NZ_CABJDZ010000001.1"/>
</dbReference>
<evidence type="ECO:0000313" key="1">
    <source>
        <dbReference type="EMBL" id="RHK98160.1"/>
    </source>
</evidence>
<gene>
    <name evidence="1" type="ORF">DW040_02300</name>
</gene>
<proteinExistence type="predicted"/>
<accession>A0A415HV84</accession>
<dbReference type="AlphaFoldDB" id="A0A415HV84"/>
<reference evidence="1 2" key="1">
    <citation type="submission" date="2018-08" db="EMBL/GenBank/DDBJ databases">
        <title>A genome reference for cultivated species of the human gut microbiota.</title>
        <authorList>
            <person name="Zou Y."/>
            <person name="Xue W."/>
            <person name="Luo G."/>
        </authorList>
    </citation>
    <scope>NUCLEOTIDE SEQUENCE [LARGE SCALE GENOMIC DNA]</scope>
    <source>
        <strain evidence="1 2">AF39-4</strain>
    </source>
</reference>
<evidence type="ECO:0000313" key="2">
    <source>
        <dbReference type="Proteomes" id="UP000284267"/>
    </source>
</evidence>
<dbReference type="Proteomes" id="UP000284267">
    <property type="component" value="Unassembled WGS sequence"/>
</dbReference>
<name>A0A415HV84_9FIRM</name>
<sequence>MNNKEISSNISLVYRDIENTYSDSKSILADIMKHANDNFEEIENIYRLVAMISFYKNNYSQRGGEILFEEFSKNFC</sequence>
<organism evidence="1 2">
    <name type="scientific">Blautia obeum</name>
    <dbReference type="NCBI Taxonomy" id="40520"/>
    <lineage>
        <taxon>Bacteria</taxon>
        <taxon>Bacillati</taxon>
        <taxon>Bacillota</taxon>
        <taxon>Clostridia</taxon>
        <taxon>Lachnospirales</taxon>
        <taxon>Lachnospiraceae</taxon>
        <taxon>Blautia</taxon>
    </lineage>
</organism>
<comment type="caution">
    <text evidence="1">The sequence shown here is derived from an EMBL/GenBank/DDBJ whole genome shotgun (WGS) entry which is preliminary data.</text>
</comment>
<protein>
    <submittedName>
        <fullName evidence="1">Uncharacterized protein</fullName>
    </submittedName>
</protein>
<dbReference type="EMBL" id="QROE01000001">
    <property type="protein sequence ID" value="RHK98160.1"/>
    <property type="molecule type" value="Genomic_DNA"/>
</dbReference>